<dbReference type="GO" id="GO:0005524">
    <property type="term" value="F:ATP binding"/>
    <property type="evidence" value="ECO:0007669"/>
    <property type="project" value="UniProtKB-KW"/>
</dbReference>
<dbReference type="InterPro" id="IPR003959">
    <property type="entry name" value="ATPase_AAA_core"/>
</dbReference>
<dbReference type="EMBL" id="JAAQPH010000016">
    <property type="protein sequence ID" value="NIA70745.1"/>
    <property type="molecule type" value="Genomic_DNA"/>
</dbReference>
<dbReference type="Proteomes" id="UP000761264">
    <property type="component" value="Unassembled WGS sequence"/>
</dbReference>
<evidence type="ECO:0000313" key="7">
    <source>
        <dbReference type="Proteomes" id="UP000761264"/>
    </source>
</evidence>
<dbReference type="InterPro" id="IPR014851">
    <property type="entry name" value="BCS1_N"/>
</dbReference>
<evidence type="ECO:0000256" key="3">
    <source>
        <dbReference type="RuleBase" id="RU003651"/>
    </source>
</evidence>
<evidence type="ECO:0000256" key="2">
    <source>
        <dbReference type="ARBA" id="ARBA00007448"/>
    </source>
</evidence>
<keyword evidence="3" id="KW-0067">ATP-binding</keyword>
<evidence type="ECO:0000313" key="6">
    <source>
        <dbReference type="EMBL" id="NIA70745.1"/>
    </source>
</evidence>
<evidence type="ECO:0000256" key="1">
    <source>
        <dbReference type="ARBA" id="ARBA00004167"/>
    </source>
</evidence>
<feature type="domain" description="AAA+ ATPase" evidence="4">
    <location>
        <begin position="216"/>
        <end position="349"/>
    </location>
</feature>
<organism evidence="6 7">
    <name type="scientific">Pelagibius litoralis</name>
    <dbReference type="NCBI Taxonomy" id="374515"/>
    <lineage>
        <taxon>Bacteria</taxon>
        <taxon>Pseudomonadati</taxon>
        <taxon>Pseudomonadota</taxon>
        <taxon>Alphaproteobacteria</taxon>
        <taxon>Rhodospirillales</taxon>
        <taxon>Rhodovibrionaceae</taxon>
        <taxon>Pelagibius</taxon>
    </lineage>
</organism>
<dbReference type="InterPro" id="IPR003593">
    <property type="entry name" value="AAA+_ATPase"/>
</dbReference>
<protein>
    <submittedName>
        <fullName evidence="6">AAA family ATPase</fullName>
    </submittedName>
</protein>
<dbReference type="PROSITE" id="PS00674">
    <property type="entry name" value="AAA"/>
    <property type="match status" value="1"/>
</dbReference>
<dbReference type="GO" id="GO:0016887">
    <property type="term" value="F:ATP hydrolysis activity"/>
    <property type="evidence" value="ECO:0007669"/>
    <property type="project" value="InterPro"/>
</dbReference>
<dbReference type="Pfam" id="PF08740">
    <property type="entry name" value="BCS1_N"/>
    <property type="match status" value="1"/>
</dbReference>
<name>A0A967F0C2_9PROT</name>
<dbReference type="AlphaFoldDB" id="A0A967F0C2"/>
<comment type="subcellular location">
    <subcellularLocation>
        <location evidence="1">Membrane</location>
        <topology evidence="1">Single-pass membrane protein</topology>
    </subcellularLocation>
</comment>
<accession>A0A967F0C2</accession>
<dbReference type="GO" id="GO:0016020">
    <property type="term" value="C:membrane"/>
    <property type="evidence" value="ECO:0007669"/>
    <property type="project" value="UniProtKB-SubCell"/>
</dbReference>
<evidence type="ECO:0000259" key="5">
    <source>
        <dbReference type="SMART" id="SM01024"/>
    </source>
</evidence>
<keyword evidence="7" id="KW-1185">Reference proteome</keyword>
<dbReference type="PANTHER" id="PTHR23070">
    <property type="entry name" value="BCS1 AAA-TYPE ATPASE"/>
    <property type="match status" value="1"/>
</dbReference>
<comment type="caution">
    <text evidence="6">The sequence shown here is derived from an EMBL/GenBank/DDBJ whole genome shotgun (WGS) entry which is preliminary data.</text>
</comment>
<dbReference type="Pfam" id="PF00004">
    <property type="entry name" value="AAA"/>
    <property type="match status" value="1"/>
</dbReference>
<dbReference type="RefSeq" id="WP_167227679.1">
    <property type="nucleotide sequence ID" value="NZ_JAAQPH010000016.1"/>
</dbReference>
<dbReference type="Gene3D" id="3.40.50.300">
    <property type="entry name" value="P-loop containing nucleotide triphosphate hydrolases"/>
    <property type="match status" value="1"/>
</dbReference>
<dbReference type="InterPro" id="IPR027417">
    <property type="entry name" value="P-loop_NTPase"/>
</dbReference>
<gene>
    <name evidence="6" type="ORF">HBA54_19275</name>
</gene>
<comment type="similarity">
    <text evidence="2">Belongs to the AAA ATPase family. BCS1 subfamily.</text>
</comment>
<dbReference type="InterPro" id="IPR050747">
    <property type="entry name" value="Mitochondrial_chaperone_BCS1"/>
</dbReference>
<dbReference type="SMART" id="SM01024">
    <property type="entry name" value="BCS1_N"/>
    <property type="match status" value="1"/>
</dbReference>
<feature type="domain" description="BCS1 N-terminal" evidence="5">
    <location>
        <begin position="26"/>
        <end position="185"/>
    </location>
</feature>
<evidence type="ECO:0000259" key="4">
    <source>
        <dbReference type="SMART" id="SM00382"/>
    </source>
</evidence>
<reference evidence="6" key="1">
    <citation type="submission" date="2020-03" db="EMBL/GenBank/DDBJ databases">
        <title>Genome of Pelagibius litoralis DSM 21314T.</title>
        <authorList>
            <person name="Wang G."/>
        </authorList>
    </citation>
    <scope>NUCLEOTIDE SEQUENCE</scope>
    <source>
        <strain evidence="6">DSM 21314</strain>
    </source>
</reference>
<proteinExistence type="inferred from homology"/>
<keyword evidence="3" id="KW-0547">Nucleotide-binding</keyword>
<dbReference type="SUPFAM" id="SSF52540">
    <property type="entry name" value="P-loop containing nucleoside triphosphate hydrolases"/>
    <property type="match status" value="1"/>
</dbReference>
<dbReference type="SMART" id="SM00382">
    <property type="entry name" value="AAA"/>
    <property type="match status" value="1"/>
</dbReference>
<sequence>MIDTVYLWLQHQITQNDVFAGLLGGSVVASVLFGLRSVPGRLWQIYLYQFTVELVVRDVDDSFMWINEWLSKQSYSKRSRRLSIRTMHDRDGDHWTVSAGFGRHYFWHQGRLLCVERSLTDAPASTGQQRESFNLRMATRDQSRMRALIQEARSQRDEIDRTDVWTFEDYWSRTARRIPRPIDSVILPDDQMSRITERVDWFEKAQPWHVDRGIPYRFGILLSGPPGCGKTSIAAALAAYLRRPIYALNLGSLDDDNALVKAMISVPSNAVLLLEDIDAARSSGSRTAETEGKDEPKGITLSALLNSLDGVIATEGRILVMTTNFPDKLDAALIRPGRVDLSEHIGPLGANEARRLFLRFFPEAETMASMLTEASYEPRPAAVLQGQLMRLSDQPLQALEAITIRAEAA</sequence>
<dbReference type="InterPro" id="IPR003960">
    <property type="entry name" value="ATPase_AAA_CS"/>
</dbReference>